<feature type="transmembrane region" description="Helical" evidence="1">
    <location>
        <begin position="12"/>
        <end position="31"/>
    </location>
</feature>
<accession>A0A2L2XJ63</accession>
<dbReference type="EMBL" id="BFAV01000182">
    <property type="protein sequence ID" value="GBF35753.1"/>
    <property type="molecule type" value="Genomic_DNA"/>
</dbReference>
<proteinExistence type="predicted"/>
<protein>
    <recommendedName>
        <fullName evidence="4">QueT transporter family protein</fullName>
    </recommendedName>
</protein>
<feature type="transmembrane region" description="Helical" evidence="1">
    <location>
        <begin position="117"/>
        <end position="143"/>
    </location>
</feature>
<reference evidence="3" key="1">
    <citation type="submission" date="2018-02" db="EMBL/GenBank/DDBJ databases">
        <title>Genome sequence of Desulfocucumis palustris strain NAW-5.</title>
        <authorList>
            <person name="Watanabe M."/>
            <person name="Kojima H."/>
            <person name="Fukui M."/>
        </authorList>
    </citation>
    <scope>NUCLEOTIDE SEQUENCE [LARGE SCALE GENOMIC DNA]</scope>
    <source>
        <strain evidence="3">NAW-5</strain>
    </source>
</reference>
<evidence type="ECO:0000313" key="2">
    <source>
        <dbReference type="EMBL" id="GBF35753.1"/>
    </source>
</evidence>
<feature type="transmembrane region" description="Helical" evidence="1">
    <location>
        <begin position="193"/>
        <end position="216"/>
    </location>
</feature>
<dbReference type="OrthoDB" id="1807155at2"/>
<feature type="transmembrane region" description="Helical" evidence="1">
    <location>
        <begin position="51"/>
        <end position="71"/>
    </location>
</feature>
<feature type="transmembrane region" description="Helical" evidence="1">
    <location>
        <begin position="223"/>
        <end position="241"/>
    </location>
</feature>
<feature type="transmembrane region" description="Helical" evidence="1">
    <location>
        <begin position="78"/>
        <end position="97"/>
    </location>
</feature>
<evidence type="ECO:0000256" key="1">
    <source>
        <dbReference type="SAM" id="Phobius"/>
    </source>
</evidence>
<dbReference type="AlphaFoldDB" id="A0A2L2XJ63"/>
<name>A0A2L2XJ63_9FIRM</name>
<feature type="transmembrane region" description="Helical" evidence="1">
    <location>
        <begin position="150"/>
        <end position="173"/>
    </location>
</feature>
<keyword evidence="1" id="KW-0472">Membrane</keyword>
<organism evidence="2 3">
    <name type="scientific">Desulfocucumis palustris</name>
    <dbReference type="NCBI Taxonomy" id="1898651"/>
    <lineage>
        <taxon>Bacteria</taxon>
        <taxon>Bacillati</taxon>
        <taxon>Bacillota</taxon>
        <taxon>Clostridia</taxon>
        <taxon>Eubacteriales</taxon>
        <taxon>Desulfocucumaceae</taxon>
        <taxon>Desulfocucumis</taxon>
    </lineage>
</organism>
<dbReference type="Pfam" id="PF06177">
    <property type="entry name" value="QueT"/>
    <property type="match status" value="1"/>
</dbReference>
<comment type="caution">
    <text evidence="2">The sequence shown here is derived from an EMBL/GenBank/DDBJ whole genome shotgun (WGS) entry which is preliminary data.</text>
</comment>
<dbReference type="InterPro" id="IPR010387">
    <property type="entry name" value="QueT"/>
</dbReference>
<sequence>MREILHPFRQKETLLQMGVCALVFIGMAVPFKVMVLIEGLTEVRPVNAVPVVAGLLFGPAGAWGCAAGNLIADLFGTFSKGSVLGFIGNFLAAYLPYKLWHFLKKGEAPNAKSHVNIVIYVLISAAGAMATAVIIACGLDVFLGVWSRQLFTIVCLNDFLFPLFLGLPVLIVLTCDDNKVSAFMPPARADAPVLRGVALALSVTMALGITVMVYWGLSMSGSLLMFACGAVFLLSLAGVILL</sequence>
<keyword evidence="1" id="KW-1133">Transmembrane helix</keyword>
<evidence type="ECO:0000313" key="3">
    <source>
        <dbReference type="Proteomes" id="UP000239549"/>
    </source>
</evidence>
<keyword evidence="3" id="KW-1185">Reference proteome</keyword>
<dbReference type="Proteomes" id="UP000239549">
    <property type="component" value="Unassembled WGS sequence"/>
</dbReference>
<evidence type="ECO:0008006" key="4">
    <source>
        <dbReference type="Google" id="ProtNLM"/>
    </source>
</evidence>
<dbReference type="RefSeq" id="WP_104373791.1">
    <property type="nucleotide sequence ID" value="NZ_BFAV01000182.1"/>
</dbReference>
<gene>
    <name evidence="2" type="ORF">DCCM_4888</name>
</gene>
<keyword evidence="1" id="KW-0812">Transmembrane</keyword>